<dbReference type="Pfam" id="PF17289">
    <property type="entry name" value="Terminase_6C"/>
    <property type="match status" value="1"/>
</dbReference>
<accession>A0A7W5Z2F8</accession>
<sequence>MWRTTAGGHVRAAASGEPITGFRAGRMLEEGEPWRFTGALIIDDPQKPDDVSSDTTRKFINNRWQNTFKSRLADESVPVIVIMQRLHVDDFVAHLLETSGEEWHVLKLPVWIDDECAQVHPKAVMIPHDLSSGPLWEKKHDAAQIGILRLHAQEFASQYMQDPVVSGGNLFKAEWLNEYDDLPRLKWRAIYVDTAQKTKERNDYSVFEHWGAGYDGRAYLIDLARGRFEAPELEATALAFWAKAKGLSAADYGHLRNMVVEDKVSGTGLIQTLSRKAIPVTALQREKDKYTRALDAVPSVAAGLVSVPKSAPWRPVFDAEYASFPDGTHDDQIDPFIDAVVEMCGGGTAAEILALAFAD</sequence>
<protein>
    <submittedName>
        <fullName evidence="3">Putative phage terminase large subunit-like protein</fullName>
    </submittedName>
</protein>
<organism evidence="3 4">
    <name type="scientific">Pseudochelatococcus contaminans</name>
    <dbReference type="NCBI Taxonomy" id="1538103"/>
    <lineage>
        <taxon>Bacteria</taxon>
        <taxon>Pseudomonadati</taxon>
        <taxon>Pseudomonadota</taxon>
        <taxon>Alphaproteobacteria</taxon>
        <taxon>Hyphomicrobiales</taxon>
        <taxon>Chelatococcaceae</taxon>
        <taxon>Pseudochelatococcus</taxon>
    </lineage>
</organism>
<feature type="domain" description="Terminase large subunit gp17-like C-terminal" evidence="2">
    <location>
        <begin position="190"/>
        <end position="334"/>
    </location>
</feature>
<keyword evidence="1" id="KW-1188">Viral release from host cell</keyword>
<evidence type="ECO:0000259" key="2">
    <source>
        <dbReference type="Pfam" id="PF17289"/>
    </source>
</evidence>
<evidence type="ECO:0000256" key="1">
    <source>
        <dbReference type="ARBA" id="ARBA00022612"/>
    </source>
</evidence>
<dbReference type="Proteomes" id="UP000537592">
    <property type="component" value="Unassembled WGS sequence"/>
</dbReference>
<gene>
    <name evidence="3" type="ORF">FHS81_000838</name>
</gene>
<dbReference type="AlphaFoldDB" id="A0A7W5Z2F8"/>
<dbReference type="InterPro" id="IPR035421">
    <property type="entry name" value="Terminase_6C"/>
</dbReference>
<dbReference type="NCBIfam" id="TIGR01630">
    <property type="entry name" value="psiM2_ORF9"/>
    <property type="match status" value="1"/>
</dbReference>
<evidence type="ECO:0000313" key="3">
    <source>
        <dbReference type="EMBL" id="MBB3808768.1"/>
    </source>
</evidence>
<dbReference type="InterPro" id="IPR006517">
    <property type="entry name" value="Phage_terminase_lsu-like_C"/>
</dbReference>
<keyword evidence="4" id="KW-1185">Reference proteome</keyword>
<evidence type="ECO:0000313" key="4">
    <source>
        <dbReference type="Proteomes" id="UP000537592"/>
    </source>
</evidence>
<comment type="caution">
    <text evidence="3">The sequence shown here is derived from an EMBL/GenBank/DDBJ whole genome shotgun (WGS) entry which is preliminary data.</text>
</comment>
<dbReference type="EMBL" id="JACICC010000002">
    <property type="protein sequence ID" value="MBB3808768.1"/>
    <property type="molecule type" value="Genomic_DNA"/>
</dbReference>
<proteinExistence type="predicted"/>
<name>A0A7W5Z2F8_9HYPH</name>
<reference evidence="3 4" key="1">
    <citation type="submission" date="2020-08" db="EMBL/GenBank/DDBJ databases">
        <title>Genomic Encyclopedia of Type Strains, Phase IV (KMG-IV): sequencing the most valuable type-strain genomes for metagenomic binning, comparative biology and taxonomic classification.</title>
        <authorList>
            <person name="Goeker M."/>
        </authorList>
    </citation>
    <scope>NUCLEOTIDE SEQUENCE [LARGE SCALE GENOMIC DNA]</scope>
    <source>
        <strain evidence="3 4">DSM 28760</strain>
    </source>
</reference>